<dbReference type="Pfam" id="PF07993">
    <property type="entry name" value="NAD_binding_4"/>
    <property type="match status" value="1"/>
</dbReference>
<name>A0A4Y3R5H1_STRCI</name>
<dbReference type="RefSeq" id="WP_141275709.1">
    <property type="nucleotide sequence ID" value="NZ_BJMM01000038.1"/>
</dbReference>
<sequence>MTSETVPLAPVAPAYGTARERRLHELFDESAARLGAAPAARHHDRELSYAQLRLESDRLAARLVRAGVVRGTPVAVCGRRSLEALVAFLGVLKAGGCYVPLDDDLPPARLRAMAEDADARTVVVLPGSVCRVRGLKARVELAPVEAAVPAARTDEPPGADAAPGALPVPGGPLDRAYVMFTSGSSGRPKPVAIPHRGIVRLALSEPELPPPGPQDVVLHGYALSSDASTIEIWNALLGGARLEIADREELLSPPALAQRLRGVTVAYLTAGVFHHMARSSPGALSGLRFLSSGGEALDPDLTRVVMRSCPSTTVVNFYGPTENSVVSTFHRVRELPAEAAGVPIGRPFGASTCHILRPDGTEAADDEPGELAVGGDGLALGYLGDARRTAERFVQVPAAPGARVYRTGDRAVRRNDGTLEYLGRMDRQTKIRGHRVEPDEVEARLRAHPDVGEAVVDPAPDGSALLGYITPAKPGRPPAPEQVRRYCAQWLPAQTVPRLTVLDSFPVTAGGKIDRAALRARAAQQSAAVPAARAPADPAHAQPDEPEDELVRLLAQVWETVLRVRPASGDDFFELGGDSLLAAETVNRTLAVLGLDAAHGTGFIRALMAEPTLTAFTRAVREAREGAVAGSPATDVDFALEADPGLTLPARTGPEPCPHDPREVLVTGASGFVGAFLLERLLRTTRARVHCPVRARDTEHARRRIRGALDRYGLDPELAAPGRVVPFPYDLTAPGLGLSPDHAHRLGRSLDLILHSAAQVNFLYPYGALRDANVRGTREIIDLAAPRRVPVHFLSTVAVLAGFGTAGVRTVQEDEPLAHADRLTMGYAESKWVAEQLLANASRAGLPTVVHRPYEITGDSRTGACNTETAICSLFKMVAETGVAPDIALPMDFVPVDHLAAAIVHIATRHPADGRTYHLTNPRPALFGDVLDRMEAAGYRFQRLPYGEWVDELVRHVSRNPTSATAPFVSLCVDRGRKTDISVKEMYLQDVFPQLTRHNTEAALLDSGLHCPPVDTPLLDRYLHHLVTSGYLPPPESTTEPKEKDC</sequence>
<evidence type="ECO:0000259" key="3">
    <source>
        <dbReference type="PROSITE" id="PS50075"/>
    </source>
</evidence>
<dbReference type="InterPro" id="IPR000873">
    <property type="entry name" value="AMP-dep_synth/lig_dom"/>
</dbReference>
<dbReference type="InterPro" id="IPR010071">
    <property type="entry name" value="AA_adenyl_dom"/>
</dbReference>
<evidence type="ECO:0000256" key="2">
    <source>
        <dbReference type="ARBA" id="ARBA00022553"/>
    </source>
</evidence>
<dbReference type="NCBIfam" id="TIGR01733">
    <property type="entry name" value="AA-adenyl-dom"/>
    <property type="match status" value="1"/>
</dbReference>
<comment type="caution">
    <text evidence="4">The sequence shown here is derived from an EMBL/GenBank/DDBJ whole genome shotgun (WGS) entry which is preliminary data.</text>
</comment>
<dbReference type="PANTHER" id="PTHR44845">
    <property type="entry name" value="CARRIER DOMAIN-CONTAINING PROTEIN"/>
    <property type="match status" value="1"/>
</dbReference>
<evidence type="ECO:0000256" key="1">
    <source>
        <dbReference type="ARBA" id="ARBA00022450"/>
    </source>
</evidence>
<organism evidence="4 5">
    <name type="scientific">Streptomyces cacaoi</name>
    <dbReference type="NCBI Taxonomy" id="1898"/>
    <lineage>
        <taxon>Bacteria</taxon>
        <taxon>Bacillati</taxon>
        <taxon>Actinomycetota</taxon>
        <taxon>Actinomycetes</taxon>
        <taxon>Kitasatosporales</taxon>
        <taxon>Streptomycetaceae</taxon>
        <taxon>Streptomyces</taxon>
    </lineage>
</organism>
<dbReference type="NCBIfam" id="TIGR01746">
    <property type="entry name" value="Thioester-redct"/>
    <property type="match status" value="1"/>
</dbReference>
<proteinExistence type="predicted"/>
<dbReference type="SUPFAM" id="SSF51735">
    <property type="entry name" value="NAD(P)-binding Rossmann-fold domains"/>
    <property type="match status" value="1"/>
</dbReference>
<dbReference type="InterPro" id="IPR020845">
    <property type="entry name" value="AMP-binding_CS"/>
</dbReference>
<dbReference type="InterPro" id="IPR036736">
    <property type="entry name" value="ACP-like_sf"/>
</dbReference>
<dbReference type="AlphaFoldDB" id="A0A4Y3R5H1"/>
<dbReference type="SUPFAM" id="SSF47336">
    <property type="entry name" value="ACP-like"/>
    <property type="match status" value="1"/>
</dbReference>
<evidence type="ECO:0000313" key="5">
    <source>
        <dbReference type="Proteomes" id="UP000319210"/>
    </source>
</evidence>
<dbReference type="Gene3D" id="3.30.300.30">
    <property type="match status" value="1"/>
</dbReference>
<evidence type="ECO:0000313" key="4">
    <source>
        <dbReference type="EMBL" id="GEB52901.1"/>
    </source>
</evidence>
<dbReference type="InterPro" id="IPR013120">
    <property type="entry name" value="FAR_NAD-bd"/>
</dbReference>
<dbReference type="InterPro" id="IPR036291">
    <property type="entry name" value="NAD(P)-bd_dom_sf"/>
</dbReference>
<dbReference type="PROSITE" id="PS50075">
    <property type="entry name" value="CARRIER"/>
    <property type="match status" value="1"/>
</dbReference>
<dbReference type="SUPFAM" id="SSF56801">
    <property type="entry name" value="Acetyl-CoA synthetase-like"/>
    <property type="match status" value="1"/>
</dbReference>
<dbReference type="Gene3D" id="2.30.38.10">
    <property type="entry name" value="Luciferase, Domain 3"/>
    <property type="match status" value="1"/>
</dbReference>
<dbReference type="InterPro" id="IPR010080">
    <property type="entry name" value="Thioester_reductase-like_dom"/>
</dbReference>
<dbReference type="Gene3D" id="3.40.50.980">
    <property type="match status" value="2"/>
</dbReference>
<feature type="domain" description="Carrier" evidence="3">
    <location>
        <begin position="545"/>
        <end position="624"/>
    </location>
</feature>
<dbReference type="EMBL" id="BJMM01000038">
    <property type="protein sequence ID" value="GEB52901.1"/>
    <property type="molecule type" value="Genomic_DNA"/>
</dbReference>
<reference evidence="4 5" key="1">
    <citation type="submission" date="2019-06" db="EMBL/GenBank/DDBJ databases">
        <title>Whole genome shotgun sequence of Streptomyces cacaoi subsp. cacaoi NBRC 12748.</title>
        <authorList>
            <person name="Hosoyama A."/>
            <person name="Uohara A."/>
            <person name="Ohji S."/>
            <person name="Ichikawa N."/>
        </authorList>
    </citation>
    <scope>NUCLEOTIDE SEQUENCE [LARGE SCALE GENOMIC DNA]</scope>
    <source>
        <strain evidence="4 5">NBRC 12748</strain>
    </source>
</reference>
<keyword evidence="1" id="KW-0596">Phosphopantetheine</keyword>
<dbReference type="Gene3D" id="1.10.1200.10">
    <property type="entry name" value="ACP-like"/>
    <property type="match status" value="1"/>
</dbReference>
<dbReference type="Gene3D" id="3.40.50.720">
    <property type="entry name" value="NAD(P)-binding Rossmann-like Domain"/>
    <property type="match status" value="1"/>
</dbReference>
<dbReference type="InterPro" id="IPR045851">
    <property type="entry name" value="AMP-bd_C_sf"/>
</dbReference>
<protein>
    <recommendedName>
        <fullName evidence="3">Carrier domain-containing protein</fullName>
    </recommendedName>
</protein>
<dbReference type="CDD" id="cd05235">
    <property type="entry name" value="SDR_e1"/>
    <property type="match status" value="1"/>
</dbReference>
<dbReference type="OrthoDB" id="2472181at2"/>
<keyword evidence="5" id="KW-1185">Reference proteome</keyword>
<dbReference type="InterPro" id="IPR009081">
    <property type="entry name" value="PP-bd_ACP"/>
</dbReference>
<keyword evidence="2" id="KW-0597">Phosphoprotein</keyword>
<dbReference type="PANTHER" id="PTHR44845:SF6">
    <property type="entry name" value="BETA-ALANINE-ACTIVATING ENZYME"/>
    <property type="match status" value="1"/>
</dbReference>
<gene>
    <name evidence="4" type="ORF">SCA03_54520</name>
</gene>
<dbReference type="InterPro" id="IPR025110">
    <property type="entry name" value="AMP-bd_C"/>
</dbReference>
<dbReference type="Pfam" id="PF00550">
    <property type="entry name" value="PP-binding"/>
    <property type="match status" value="1"/>
</dbReference>
<dbReference type="Proteomes" id="UP000319210">
    <property type="component" value="Unassembled WGS sequence"/>
</dbReference>
<dbReference type="PROSITE" id="PS00455">
    <property type="entry name" value="AMP_BINDING"/>
    <property type="match status" value="1"/>
</dbReference>
<accession>A0A4Y3R5H1</accession>
<dbReference type="Pfam" id="PF13193">
    <property type="entry name" value="AMP-binding_C"/>
    <property type="match status" value="1"/>
</dbReference>
<dbReference type="Pfam" id="PF00501">
    <property type="entry name" value="AMP-binding"/>
    <property type="match status" value="1"/>
</dbReference>